<keyword evidence="1" id="KW-1133">Transmembrane helix</keyword>
<keyword evidence="1" id="KW-0812">Transmembrane</keyword>
<dbReference type="Proteomes" id="UP001206925">
    <property type="component" value="Unassembled WGS sequence"/>
</dbReference>
<proteinExistence type="predicted"/>
<sequence>MHSKSHPYLLHSHSSLSAPFTTILICSIHLLGFQSKKLNGAGCRQIRRRISGRRQRAWDRVLLLIMYPDSVDDLLGTFGGRGP</sequence>
<dbReference type="EMBL" id="JAMZMK010009905">
    <property type="protein sequence ID" value="KAI7733797.1"/>
    <property type="molecule type" value="Genomic_DNA"/>
</dbReference>
<comment type="caution">
    <text evidence="2">The sequence shown here is derived from an EMBL/GenBank/DDBJ whole genome shotgun (WGS) entry which is preliminary data.</text>
</comment>
<feature type="non-terminal residue" evidence="2">
    <location>
        <position position="1"/>
    </location>
</feature>
<reference evidence="2" key="1">
    <citation type="submission" date="2022-06" db="EMBL/GenBank/DDBJ databases">
        <title>Uncovering the hologenomic basis of an extraordinary plant invasion.</title>
        <authorList>
            <person name="Bieker V.C."/>
            <person name="Martin M.D."/>
            <person name="Gilbert T."/>
            <person name="Hodgins K."/>
            <person name="Battlay P."/>
            <person name="Petersen B."/>
            <person name="Wilson J."/>
        </authorList>
    </citation>
    <scope>NUCLEOTIDE SEQUENCE</scope>
    <source>
        <strain evidence="2">AA19_3_7</strain>
        <tissue evidence="2">Leaf</tissue>
    </source>
</reference>
<feature type="transmembrane region" description="Helical" evidence="1">
    <location>
        <begin position="12"/>
        <end position="31"/>
    </location>
</feature>
<name>A0AAD5G9R0_AMBAR</name>
<gene>
    <name evidence="2" type="ORF">M8C21_012548</name>
</gene>
<evidence type="ECO:0000256" key="1">
    <source>
        <dbReference type="SAM" id="Phobius"/>
    </source>
</evidence>
<evidence type="ECO:0000313" key="2">
    <source>
        <dbReference type="EMBL" id="KAI7733797.1"/>
    </source>
</evidence>
<evidence type="ECO:0000313" key="3">
    <source>
        <dbReference type="Proteomes" id="UP001206925"/>
    </source>
</evidence>
<organism evidence="2 3">
    <name type="scientific">Ambrosia artemisiifolia</name>
    <name type="common">Common ragweed</name>
    <dbReference type="NCBI Taxonomy" id="4212"/>
    <lineage>
        <taxon>Eukaryota</taxon>
        <taxon>Viridiplantae</taxon>
        <taxon>Streptophyta</taxon>
        <taxon>Embryophyta</taxon>
        <taxon>Tracheophyta</taxon>
        <taxon>Spermatophyta</taxon>
        <taxon>Magnoliopsida</taxon>
        <taxon>eudicotyledons</taxon>
        <taxon>Gunneridae</taxon>
        <taxon>Pentapetalae</taxon>
        <taxon>asterids</taxon>
        <taxon>campanulids</taxon>
        <taxon>Asterales</taxon>
        <taxon>Asteraceae</taxon>
        <taxon>Asteroideae</taxon>
        <taxon>Heliantheae alliance</taxon>
        <taxon>Heliantheae</taxon>
        <taxon>Ambrosia</taxon>
    </lineage>
</organism>
<accession>A0AAD5G9R0</accession>
<dbReference type="AlphaFoldDB" id="A0AAD5G9R0"/>
<keyword evidence="1" id="KW-0472">Membrane</keyword>
<keyword evidence="3" id="KW-1185">Reference proteome</keyword>
<protein>
    <submittedName>
        <fullName evidence="2">Uncharacterized protein</fullName>
    </submittedName>
</protein>